<organism>
    <name type="scientific">Serpula lacrymans var. lacrymans (strain S7.9)</name>
    <name type="common">Dry rot fungus</name>
    <dbReference type="NCBI Taxonomy" id="578457"/>
    <lineage>
        <taxon>Eukaryota</taxon>
        <taxon>Fungi</taxon>
        <taxon>Dikarya</taxon>
        <taxon>Basidiomycota</taxon>
        <taxon>Agaricomycotina</taxon>
        <taxon>Agaricomycetes</taxon>
        <taxon>Agaricomycetidae</taxon>
        <taxon>Boletales</taxon>
        <taxon>Coniophorineae</taxon>
        <taxon>Serpulaceae</taxon>
        <taxon>Serpula</taxon>
    </lineage>
</organism>
<dbReference type="RefSeq" id="XP_007313300.1">
    <property type="nucleotide sequence ID" value="XM_007313238.1"/>
</dbReference>
<name>F8NGC3_SERL9</name>
<proteinExistence type="predicted"/>
<gene>
    <name evidence="1" type="ORF">SERLADRAFT_377415</name>
</gene>
<evidence type="ECO:0000313" key="1">
    <source>
        <dbReference type="EMBL" id="EGO29058.1"/>
    </source>
</evidence>
<dbReference type="AlphaFoldDB" id="F8NGC3"/>
<sequence length="78" mass="8766">MIFSRGRDDYNRSAVLKTKPRPECVKILDFREVESSAKSCQILDNRKVVQMIADAEVLDGLVTDRRGGVGVVVVRCKK</sequence>
<accession>F8NGC3</accession>
<dbReference type="HOGENOM" id="CLU_2623523_0_0_1"/>
<dbReference type="GeneID" id="18810709"/>
<dbReference type="KEGG" id="sla:SERLADRAFT_377415"/>
<reference evidence="1" key="1">
    <citation type="submission" date="2011-04" db="EMBL/GenBank/DDBJ databases">
        <title>Evolution of plant cell wall degrading machinery underlies the functional diversity of forest fungi.</title>
        <authorList>
            <consortium name="US DOE Joint Genome Institute (JGI-PGF)"/>
            <person name="Eastwood D.C."/>
            <person name="Floudas D."/>
            <person name="Binder M."/>
            <person name="Majcherczyk A."/>
            <person name="Schneider P."/>
            <person name="Aerts A."/>
            <person name="Asiegbu F.O."/>
            <person name="Baker S.E."/>
            <person name="Barry K."/>
            <person name="Bendiksby M."/>
            <person name="Blumentritt M."/>
            <person name="Coutinho P.M."/>
            <person name="Cullen D."/>
            <person name="Cullen D."/>
            <person name="Gathman A."/>
            <person name="Goodell B."/>
            <person name="Henrissat B."/>
            <person name="Ihrmark K."/>
            <person name="Kauserud H."/>
            <person name="Kohler A."/>
            <person name="LaButti K."/>
            <person name="Lapidus A."/>
            <person name="Lavin J.L."/>
            <person name="Lee Y.-H."/>
            <person name="Lindquist E."/>
            <person name="Lilly W."/>
            <person name="Lucas S."/>
            <person name="Morin E."/>
            <person name="Murat C."/>
            <person name="Oguiza J.A."/>
            <person name="Park J."/>
            <person name="Pisabarro A.G."/>
            <person name="Riley R."/>
            <person name="Rosling A."/>
            <person name="Salamov A."/>
            <person name="Schmidt O."/>
            <person name="Schmutz J."/>
            <person name="Skrede I."/>
            <person name="Stenlid J."/>
            <person name="Wiebenga A."/>
            <person name="Xie X."/>
            <person name="Kues U."/>
            <person name="Hibbett D.S."/>
            <person name="Hoffmeister D."/>
            <person name="Hogberg N."/>
            <person name="Martin F."/>
            <person name="Grigoriev I.V."/>
            <person name="Watkinson S.C."/>
        </authorList>
    </citation>
    <scope>NUCLEOTIDE SEQUENCE</scope>
    <source>
        <strain evidence="1">S7.9</strain>
    </source>
</reference>
<dbReference type="EMBL" id="GL945429">
    <property type="protein sequence ID" value="EGO29058.1"/>
    <property type="molecule type" value="Genomic_DNA"/>
</dbReference>
<protein>
    <submittedName>
        <fullName evidence="1">Uncharacterized protein</fullName>
    </submittedName>
</protein>
<dbReference type="Proteomes" id="UP000008064">
    <property type="component" value="Unassembled WGS sequence"/>
</dbReference>